<comment type="similarity">
    <text evidence="1">Belongs to the TPP enzyme family.</text>
</comment>
<dbReference type="SUPFAM" id="SSF52518">
    <property type="entry name" value="Thiamin diphosphate-binding fold (THDP-binding)"/>
    <property type="match status" value="1"/>
</dbReference>
<organism evidence="4">
    <name type="scientific">marine sediment metagenome</name>
    <dbReference type="NCBI Taxonomy" id="412755"/>
    <lineage>
        <taxon>unclassified sequences</taxon>
        <taxon>metagenomes</taxon>
        <taxon>ecological metagenomes</taxon>
    </lineage>
</organism>
<dbReference type="Gene3D" id="3.40.50.1220">
    <property type="entry name" value="TPP-binding domain"/>
    <property type="match status" value="1"/>
</dbReference>
<dbReference type="GO" id="GO:0009099">
    <property type="term" value="P:L-valine biosynthetic process"/>
    <property type="evidence" value="ECO:0007669"/>
    <property type="project" value="TreeGrafter"/>
</dbReference>
<dbReference type="InterPro" id="IPR012000">
    <property type="entry name" value="Thiamin_PyroP_enz_cen_dom"/>
</dbReference>
<dbReference type="InterPro" id="IPR012001">
    <property type="entry name" value="Thiamin_PyroP_enz_TPP-bd_dom"/>
</dbReference>
<dbReference type="SUPFAM" id="SSF52467">
    <property type="entry name" value="DHS-like NAD/FAD-binding domain"/>
    <property type="match status" value="1"/>
</dbReference>
<dbReference type="InterPro" id="IPR045229">
    <property type="entry name" value="TPP_enz"/>
</dbReference>
<dbReference type="GO" id="GO:0050660">
    <property type="term" value="F:flavin adenine dinucleotide binding"/>
    <property type="evidence" value="ECO:0007669"/>
    <property type="project" value="TreeGrafter"/>
</dbReference>
<dbReference type="InterPro" id="IPR029035">
    <property type="entry name" value="DHS-like_NAD/FAD-binding_dom"/>
</dbReference>
<dbReference type="GO" id="GO:0030976">
    <property type="term" value="F:thiamine pyrophosphate binding"/>
    <property type="evidence" value="ECO:0007669"/>
    <property type="project" value="InterPro"/>
</dbReference>
<dbReference type="AlphaFoldDB" id="A0A0F8YIB8"/>
<dbReference type="CDD" id="cd07035">
    <property type="entry name" value="TPP_PYR_POX_like"/>
    <property type="match status" value="1"/>
</dbReference>
<dbReference type="GO" id="GO:0000287">
    <property type="term" value="F:magnesium ion binding"/>
    <property type="evidence" value="ECO:0007669"/>
    <property type="project" value="InterPro"/>
</dbReference>
<feature type="domain" description="Thiamine pyrophosphate enzyme N-terminal TPP-binding" evidence="3">
    <location>
        <begin position="4"/>
        <end position="109"/>
    </location>
</feature>
<evidence type="ECO:0000313" key="4">
    <source>
        <dbReference type="EMBL" id="KKK73475.1"/>
    </source>
</evidence>
<dbReference type="Pfam" id="PF00205">
    <property type="entry name" value="TPP_enzyme_M"/>
    <property type="match status" value="1"/>
</dbReference>
<reference evidence="4" key="1">
    <citation type="journal article" date="2015" name="Nature">
        <title>Complex archaea that bridge the gap between prokaryotes and eukaryotes.</title>
        <authorList>
            <person name="Spang A."/>
            <person name="Saw J.H."/>
            <person name="Jorgensen S.L."/>
            <person name="Zaremba-Niedzwiedzka K."/>
            <person name="Martijn J."/>
            <person name="Lind A.E."/>
            <person name="van Eijk R."/>
            <person name="Schleper C."/>
            <person name="Guy L."/>
            <person name="Ettema T.J."/>
        </authorList>
    </citation>
    <scope>NUCLEOTIDE SEQUENCE</scope>
</reference>
<dbReference type="Gene3D" id="3.40.50.970">
    <property type="match status" value="1"/>
</dbReference>
<feature type="domain" description="Thiamine pyrophosphate enzyme central" evidence="2">
    <location>
        <begin position="205"/>
        <end position="324"/>
    </location>
</feature>
<dbReference type="PANTHER" id="PTHR18968:SF142">
    <property type="entry name" value="ACETOLACTATE SYNTHASE"/>
    <property type="match status" value="1"/>
</dbReference>
<evidence type="ECO:0008006" key="5">
    <source>
        <dbReference type="Google" id="ProtNLM"/>
    </source>
</evidence>
<dbReference type="PANTHER" id="PTHR18968">
    <property type="entry name" value="THIAMINE PYROPHOSPHATE ENZYMES"/>
    <property type="match status" value="1"/>
</dbReference>
<gene>
    <name evidence="4" type="ORF">LCGC14_2893450</name>
</gene>
<dbReference type="GO" id="GO:0005948">
    <property type="term" value="C:acetolactate synthase complex"/>
    <property type="evidence" value="ECO:0007669"/>
    <property type="project" value="TreeGrafter"/>
</dbReference>
<protein>
    <recommendedName>
        <fullName evidence="5">Thiamine pyrophosphate enzyme N-terminal TPP-binding domain-containing protein</fullName>
    </recommendedName>
</protein>
<feature type="non-terminal residue" evidence="4">
    <location>
        <position position="333"/>
    </location>
</feature>
<proteinExistence type="inferred from homology"/>
<dbReference type="GO" id="GO:0003984">
    <property type="term" value="F:acetolactate synthase activity"/>
    <property type="evidence" value="ECO:0007669"/>
    <property type="project" value="TreeGrafter"/>
</dbReference>
<dbReference type="EMBL" id="LAZR01056772">
    <property type="protein sequence ID" value="KKK73475.1"/>
    <property type="molecule type" value="Genomic_DNA"/>
</dbReference>
<accession>A0A0F8YIB8</accession>
<dbReference type="GO" id="GO:0009097">
    <property type="term" value="P:isoleucine biosynthetic process"/>
    <property type="evidence" value="ECO:0007669"/>
    <property type="project" value="TreeGrafter"/>
</dbReference>
<dbReference type="Pfam" id="PF02776">
    <property type="entry name" value="TPP_enzyme_N"/>
    <property type="match status" value="1"/>
</dbReference>
<sequence length="333" mass="36117">MELRVADYIANYVYDQGVKEVFMLTGGGMMFLSDGVARHQHLRAVCNHHEQAAAMAAASYAKYNENLGVAYVTTGCGGTNAITGLLGAWQDSVPCLFISGQSKRKETVRNSGLALRQFGVQEADIIALVKHLSKYAVMVNKPELIAYHLDKAVFLARHGRPGPVWIDVPLDVQGAPIDPDGLLRFSPEQRLGLDPPAVTAEDVAEPARLIQQADRPIVIAGQGIRLAKAIGAFKTFVEKFHLPFVVSKLAVDLLPSAHPLFIGRIGNKGDRPGNLAVQNSDLAISIGCRLSVSSTGHEYDTFAREATIVVIDIDPVEHKKNTVHIDRFVHADA</sequence>
<evidence type="ECO:0000259" key="3">
    <source>
        <dbReference type="Pfam" id="PF02776"/>
    </source>
</evidence>
<evidence type="ECO:0000256" key="1">
    <source>
        <dbReference type="ARBA" id="ARBA00007812"/>
    </source>
</evidence>
<name>A0A0F8YIB8_9ZZZZ</name>
<dbReference type="FunFam" id="3.40.50.970:FF:000007">
    <property type="entry name" value="Acetolactate synthase"/>
    <property type="match status" value="1"/>
</dbReference>
<evidence type="ECO:0000259" key="2">
    <source>
        <dbReference type="Pfam" id="PF00205"/>
    </source>
</evidence>
<comment type="caution">
    <text evidence="4">The sequence shown here is derived from an EMBL/GenBank/DDBJ whole genome shotgun (WGS) entry which is preliminary data.</text>
</comment>
<dbReference type="InterPro" id="IPR029061">
    <property type="entry name" value="THDP-binding"/>
</dbReference>